<keyword evidence="2" id="KW-1185">Reference proteome</keyword>
<accession>A0A1B8ZKL2</accession>
<evidence type="ECO:0000313" key="1">
    <source>
        <dbReference type="EMBL" id="OCA72104.1"/>
    </source>
</evidence>
<dbReference type="Proteomes" id="UP000092651">
    <property type="component" value="Unassembled WGS sequence"/>
</dbReference>
<name>A0A1B8ZKL2_9FLAO</name>
<organism evidence="1 2">
    <name type="scientific">Chryseobacterium artocarpi</name>
    <dbReference type="NCBI Taxonomy" id="1414727"/>
    <lineage>
        <taxon>Bacteria</taxon>
        <taxon>Pseudomonadati</taxon>
        <taxon>Bacteroidota</taxon>
        <taxon>Flavobacteriia</taxon>
        <taxon>Flavobacteriales</taxon>
        <taxon>Weeksellaceae</taxon>
        <taxon>Chryseobacterium group</taxon>
        <taxon>Chryseobacterium</taxon>
    </lineage>
</organism>
<evidence type="ECO:0000313" key="2">
    <source>
        <dbReference type="Proteomes" id="UP000092651"/>
    </source>
</evidence>
<dbReference type="AlphaFoldDB" id="A0A1B8ZKL2"/>
<proteinExistence type="predicted"/>
<dbReference type="EMBL" id="MAYH01000023">
    <property type="protein sequence ID" value="OCA72104.1"/>
    <property type="molecule type" value="Genomic_DNA"/>
</dbReference>
<reference evidence="1 2" key="1">
    <citation type="submission" date="2016-07" db="EMBL/GenBank/DDBJ databases">
        <authorList>
            <person name="Jeong J.-J."/>
            <person name="Kim D.W."/>
            <person name="Sang M.K."/>
            <person name="Choi I.-G."/>
            <person name="Kim K.D."/>
        </authorList>
    </citation>
    <scope>NUCLEOTIDE SEQUENCE [LARGE SCALE GENOMIC DNA]</scope>
    <source>
        <strain evidence="1 2">UTM-3</strain>
    </source>
</reference>
<comment type="caution">
    <text evidence="1">The sequence shown here is derived from an EMBL/GenBank/DDBJ whole genome shotgun (WGS) entry which is preliminary data.</text>
</comment>
<protein>
    <submittedName>
        <fullName evidence="1">Uncharacterized protein</fullName>
    </submittedName>
</protein>
<sequence>MKKSLIMTITVFTTVAVKSQVAIGKQAVSNSSVSIEFASDENRGLILPYVENKSNILQEGTIIYDTTDYKVKYLKNSGQWVNLSEDDGTIATIGTVSLSVQGTDKTENTTAKTTIGTPGATNGIFVLEALDKAMILPKVTSPHLNIIDPAPGMMVYDTVKKQLAVYNGKMWSFWKP</sequence>
<dbReference type="RefSeq" id="WP_065394331.1">
    <property type="nucleotide sequence ID" value="NZ_MAYH01000023.1"/>
</dbReference>
<dbReference type="OrthoDB" id="705292at2"/>
<gene>
    <name evidence="1" type="ORF">BBI01_08085</name>
</gene>